<comment type="caution">
    <text evidence="1">The sequence shown here is derived from an EMBL/GenBank/DDBJ whole genome shotgun (WGS) entry which is preliminary data.</text>
</comment>
<reference evidence="1 2" key="1">
    <citation type="submission" date="2014-02" db="EMBL/GenBank/DDBJ databases">
        <title>The small core and large imbalanced accessory genome model reveals a collaborative survival strategy of Sorangium cellulosum strains in nature.</title>
        <authorList>
            <person name="Han K."/>
            <person name="Peng R."/>
            <person name="Blom J."/>
            <person name="Li Y.-Z."/>
        </authorList>
    </citation>
    <scope>NUCLEOTIDE SEQUENCE [LARGE SCALE GENOMIC DNA]</scope>
    <source>
        <strain evidence="1 2">So0011-07</strain>
    </source>
</reference>
<dbReference type="Proteomes" id="UP000075635">
    <property type="component" value="Unassembled WGS sequence"/>
</dbReference>
<proteinExistence type="predicted"/>
<evidence type="ECO:0000313" key="1">
    <source>
        <dbReference type="EMBL" id="KYF85841.1"/>
    </source>
</evidence>
<protein>
    <submittedName>
        <fullName evidence="1">Uncharacterized protein</fullName>
    </submittedName>
</protein>
<feature type="non-terminal residue" evidence="1">
    <location>
        <position position="1"/>
    </location>
</feature>
<accession>A0A150S083</accession>
<dbReference type="AlphaFoldDB" id="A0A150S083"/>
<organism evidence="1 2">
    <name type="scientific">Sorangium cellulosum</name>
    <name type="common">Polyangium cellulosum</name>
    <dbReference type="NCBI Taxonomy" id="56"/>
    <lineage>
        <taxon>Bacteria</taxon>
        <taxon>Pseudomonadati</taxon>
        <taxon>Myxococcota</taxon>
        <taxon>Polyangia</taxon>
        <taxon>Polyangiales</taxon>
        <taxon>Polyangiaceae</taxon>
        <taxon>Sorangium</taxon>
    </lineage>
</organism>
<evidence type="ECO:0000313" key="2">
    <source>
        <dbReference type="Proteomes" id="UP000075635"/>
    </source>
</evidence>
<dbReference type="EMBL" id="JEMB01001608">
    <property type="protein sequence ID" value="KYF85841.1"/>
    <property type="molecule type" value="Genomic_DNA"/>
</dbReference>
<name>A0A150S083_SORCE</name>
<gene>
    <name evidence="1" type="ORF">BE17_34530</name>
</gene>
<sequence length="124" mass="12956">IVYGDSTVTIRVSTLPLTCSDPDMAPTFEPCGVWWDLELRMPESMLVVGEVDTASGDLSFFEMSSRADCSSTGAASGGGDLGFGRLTITAVEPTSVTFELSAVGSPLPGTDPNGRYVAARCVEP</sequence>